<feature type="compositionally biased region" description="Basic residues" evidence="18">
    <location>
        <begin position="559"/>
        <end position="570"/>
    </location>
</feature>
<evidence type="ECO:0000256" key="14">
    <source>
        <dbReference type="ARBA" id="ARBA00048342"/>
    </source>
</evidence>
<feature type="region of interest" description="Disordered" evidence="18">
    <location>
        <begin position="1"/>
        <end position="24"/>
    </location>
</feature>
<evidence type="ECO:0000256" key="2">
    <source>
        <dbReference type="ARBA" id="ARBA00022630"/>
    </source>
</evidence>
<reference evidence="20 21" key="1">
    <citation type="journal article" date="2018" name="IMA Fungus">
        <title>IMA Genome-F 9: Draft genome sequence of Annulohypoxylon stygium, Aspergillus mulundensis, Berkeleyomyces basicola (syn. Thielaviopsis basicola), Ceratocystis smalleyi, two Cercospora beticola strains, Coleophoma cylindrospora, Fusarium fracticaudum, Phialophora cf. hyalina, and Morchella septimelata.</title>
        <authorList>
            <person name="Wingfield B.D."/>
            <person name="Bills G.F."/>
            <person name="Dong Y."/>
            <person name="Huang W."/>
            <person name="Nel W.J."/>
            <person name="Swalarsk-Parry B.S."/>
            <person name="Vaghefi N."/>
            <person name="Wilken P.M."/>
            <person name="An Z."/>
            <person name="de Beer Z.W."/>
            <person name="De Vos L."/>
            <person name="Chen L."/>
            <person name="Duong T.A."/>
            <person name="Gao Y."/>
            <person name="Hammerbacher A."/>
            <person name="Kikkert J.R."/>
            <person name="Li Y."/>
            <person name="Li H."/>
            <person name="Li K."/>
            <person name="Li Q."/>
            <person name="Liu X."/>
            <person name="Ma X."/>
            <person name="Naidoo K."/>
            <person name="Pethybridge S.J."/>
            <person name="Sun J."/>
            <person name="Steenkamp E.T."/>
            <person name="van der Nest M.A."/>
            <person name="van Wyk S."/>
            <person name="Wingfield M.J."/>
            <person name="Xiong C."/>
            <person name="Yue Q."/>
            <person name="Zhang X."/>
        </authorList>
    </citation>
    <scope>NUCLEOTIDE SEQUENCE [LARGE SCALE GENOMIC DNA]</scope>
    <source>
        <strain evidence="20 21">BP 5553</strain>
    </source>
</reference>
<gene>
    <name evidence="20" type="ORF">BP5553_03710</name>
</gene>
<keyword evidence="3" id="KW-0288">FMN</keyword>
<keyword evidence="6" id="KW-0521">NADP</keyword>
<dbReference type="AlphaFoldDB" id="A0A370TV41"/>
<dbReference type="InterPro" id="IPR018517">
    <property type="entry name" value="tRNA_hU_synthase_CS"/>
</dbReference>
<dbReference type="SUPFAM" id="SSF51395">
    <property type="entry name" value="FMN-linked oxidoreductases"/>
    <property type="match status" value="1"/>
</dbReference>
<dbReference type="GO" id="GO:0017150">
    <property type="term" value="F:tRNA dihydrouridine synthase activity"/>
    <property type="evidence" value="ECO:0007669"/>
    <property type="project" value="InterPro"/>
</dbReference>
<keyword evidence="7" id="KW-0560">Oxidoreductase</keyword>
<evidence type="ECO:0000313" key="20">
    <source>
        <dbReference type="EMBL" id="RDL39370.1"/>
    </source>
</evidence>
<comment type="catalytic activity">
    <reaction evidence="12">
        <text>5,6-dihydrouridine(17) in tRNA + NAD(+) = uridine(17) in tRNA + NADH + H(+)</text>
        <dbReference type="Rhea" id="RHEA:53372"/>
        <dbReference type="Rhea" id="RHEA-COMP:13541"/>
        <dbReference type="Rhea" id="RHEA-COMP:13542"/>
        <dbReference type="ChEBI" id="CHEBI:15378"/>
        <dbReference type="ChEBI" id="CHEBI:57540"/>
        <dbReference type="ChEBI" id="CHEBI:57945"/>
        <dbReference type="ChEBI" id="CHEBI:65315"/>
        <dbReference type="ChEBI" id="CHEBI:74443"/>
        <dbReference type="EC" id="1.3.1.88"/>
    </reaction>
    <physiologicalReaction direction="right-to-left" evidence="12">
        <dbReference type="Rhea" id="RHEA:53374"/>
    </physiologicalReaction>
</comment>
<sequence length="570" mass="64229">MTPTTPSFPEPASNGTNEAPCPTSAKKLHGRAFYESIGSPKFILAPMVDQSEFAWRMLTRSFMPASSPQDLLAYTPMLHARLFSGTPKFRHNHFQPLREPLASHPSPPSTASQSPEDLYLDGNPKFDRPLIVQFCANDPEEFLSAAKFVTPFCDAVDLNLGCPQGIARKGKYGAFLQEDQQLVFNLINKLHKELDVPITAKLRILETREKTLEYVQTVVRAGASIVTIHGRTRDMKGHKTGLADWKVIKWLREQIPREVVIFANGNILRKMDIDACLEQTGVDGVMSAEGNLYDPAIFATPPAVGEEGREYWRGVDGKGGWRMDAVFRRYMDIIYKHVMDVPPPARKPLYLPSDPEPDVAPPEVSAEHQQKRAREVGEADEQGPPAKKQKNEKREKTQNPNFLAMQPHLFHLLRALVGRHHGVRDALARCRAGDIAAYENVLQMVEAVVKDGLGEYERTQGRSWEEEVEKNEKDQKEQKKNVETSEEGKENAEVADEKDESSLETVRACKRPWWVVQPHVRPLPKEALAKGSWALSKKDKAKLEAEADAEKKKVDMSAHKRKRSRSPKKD</sequence>
<proteinExistence type="inferred from homology"/>
<dbReference type="InterPro" id="IPR035587">
    <property type="entry name" value="DUS-like_FMN-bd"/>
</dbReference>
<feature type="compositionally biased region" description="Basic and acidic residues" evidence="18">
    <location>
        <begin position="536"/>
        <end position="558"/>
    </location>
</feature>
<evidence type="ECO:0000256" key="7">
    <source>
        <dbReference type="ARBA" id="ARBA00023002"/>
    </source>
</evidence>
<dbReference type="EMBL" id="NPIC01000002">
    <property type="protein sequence ID" value="RDL39370.1"/>
    <property type="molecule type" value="Genomic_DNA"/>
</dbReference>
<accession>A0A370TV41</accession>
<feature type="compositionally biased region" description="Polar residues" evidence="18">
    <location>
        <begin position="1"/>
        <end position="17"/>
    </location>
</feature>
<keyword evidence="8" id="KW-0520">NAD</keyword>
<keyword evidence="4" id="KW-0507">mRNA processing</keyword>
<evidence type="ECO:0000256" key="18">
    <source>
        <dbReference type="SAM" id="MobiDB-lite"/>
    </source>
</evidence>
<evidence type="ECO:0000256" key="5">
    <source>
        <dbReference type="ARBA" id="ARBA00022694"/>
    </source>
</evidence>
<dbReference type="GO" id="GO:0006397">
    <property type="term" value="P:mRNA processing"/>
    <property type="evidence" value="ECO:0007669"/>
    <property type="project" value="UniProtKB-KW"/>
</dbReference>
<evidence type="ECO:0000256" key="15">
    <source>
        <dbReference type="ARBA" id="ARBA00048934"/>
    </source>
</evidence>
<comment type="cofactor">
    <cofactor evidence="1">
        <name>FMN</name>
        <dbReference type="ChEBI" id="CHEBI:58210"/>
    </cofactor>
</comment>
<keyword evidence="21" id="KW-1185">Reference proteome</keyword>
<evidence type="ECO:0000313" key="21">
    <source>
        <dbReference type="Proteomes" id="UP000254866"/>
    </source>
</evidence>
<evidence type="ECO:0000256" key="12">
    <source>
        <dbReference type="ARBA" id="ARBA00047287"/>
    </source>
</evidence>
<evidence type="ECO:0000259" key="19">
    <source>
        <dbReference type="Pfam" id="PF01207"/>
    </source>
</evidence>
<dbReference type="Gene3D" id="3.20.20.70">
    <property type="entry name" value="Aldolase class I"/>
    <property type="match status" value="1"/>
</dbReference>
<evidence type="ECO:0000256" key="17">
    <source>
        <dbReference type="ARBA" id="ARBA00049467"/>
    </source>
</evidence>
<dbReference type="OrthoDB" id="272303at2759"/>
<dbReference type="PROSITE" id="PS01136">
    <property type="entry name" value="UPF0034"/>
    <property type="match status" value="1"/>
</dbReference>
<evidence type="ECO:0000256" key="9">
    <source>
        <dbReference type="ARBA" id="ARBA00038313"/>
    </source>
</evidence>
<organism evidence="20 21">
    <name type="scientific">Venustampulla echinocandica</name>
    <dbReference type="NCBI Taxonomy" id="2656787"/>
    <lineage>
        <taxon>Eukaryota</taxon>
        <taxon>Fungi</taxon>
        <taxon>Dikarya</taxon>
        <taxon>Ascomycota</taxon>
        <taxon>Pezizomycotina</taxon>
        <taxon>Leotiomycetes</taxon>
        <taxon>Helotiales</taxon>
        <taxon>Pleuroascaceae</taxon>
        <taxon>Venustampulla</taxon>
    </lineage>
</organism>
<dbReference type="Pfam" id="PF01207">
    <property type="entry name" value="Dus"/>
    <property type="match status" value="1"/>
</dbReference>
<comment type="similarity">
    <text evidence="9">Belongs to the Dus family. Dus1 subfamily.</text>
</comment>
<comment type="caution">
    <text evidence="20">The sequence shown here is derived from an EMBL/GenBank/DDBJ whole genome shotgun (WGS) entry which is preliminary data.</text>
</comment>
<feature type="region of interest" description="Disordered" evidence="18">
    <location>
        <begin position="459"/>
        <end position="505"/>
    </location>
</feature>
<dbReference type="RefSeq" id="XP_031872026.1">
    <property type="nucleotide sequence ID" value="XM_032012333.1"/>
</dbReference>
<feature type="region of interest" description="Disordered" evidence="18">
    <location>
        <begin position="347"/>
        <end position="402"/>
    </location>
</feature>
<evidence type="ECO:0000256" key="1">
    <source>
        <dbReference type="ARBA" id="ARBA00001917"/>
    </source>
</evidence>
<feature type="compositionally biased region" description="Basic and acidic residues" evidence="18">
    <location>
        <begin position="365"/>
        <end position="377"/>
    </location>
</feature>
<dbReference type="EC" id="1.3.1.88" evidence="10"/>
<keyword evidence="2" id="KW-0285">Flavoprotein</keyword>
<name>A0A370TV41_9HELO</name>
<dbReference type="STRING" id="2656787.A0A370TV41"/>
<comment type="catalytic activity">
    <reaction evidence="14">
        <text>a 5,6-dihydrouridine in mRNA + NAD(+) = a uridine in mRNA + NADH + H(+)</text>
        <dbReference type="Rhea" id="RHEA:69851"/>
        <dbReference type="Rhea" id="RHEA-COMP:14658"/>
        <dbReference type="Rhea" id="RHEA-COMP:17789"/>
        <dbReference type="ChEBI" id="CHEBI:15378"/>
        <dbReference type="ChEBI" id="CHEBI:57540"/>
        <dbReference type="ChEBI" id="CHEBI:57945"/>
        <dbReference type="ChEBI" id="CHEBI:65315"/>
        <dbReference type="ChEBI" id="CHEBI:74443"/>
    </reaction>
    <physiologicalReaction direction="right-to-left" evidence="14">
        <dbReference type="Rhea" id="RHEA:69853"/>
    </physiologicalReaction>
</comment>
<comment type="catalytic activity">
    <reaction evidence="15">
        <text>5,6-dihydrouridine(16) in tRNA + NAD(+) = uridine(16) in tRNA + NADH + H(+)</text>
        <dbReference type="Rhea" id="RHEA:53380"/>
        <dbReference type="Rhea" id="RHEA-COMP:13543"/>
        <dbReference type="Rhea" id="RHEA-COMP:13544"/>
        <dbReference type="ChEBI" id="CHEBI:15378"/>
        <dbReference type="ChEBI" id="CHEBI:57540"/>
        <dbReference type="ChEBI" id="CHEBI:57945"/>
        <dbReference type="ChEBI" id="CHEBI:65315"/>
        <dbReference type="ChEBI" id="CHEBI:74443"/>
        <dbReference type="EC" id="1.3.1.88"/>
    </reaction>
    <physiologicalReaction direction="right-to-left" evidence="15">
        <dbReference type="Rhea" id="RHEA:53382"/>
    </physiologicalReaction>
</comment>
<keyword evidence="5" id="KW-0819">tRNA processing</keyword>
<dbReference type="GeneID" id="43596559"/>
<dbReference type="InterPro" id="IPR013785">
    <property type="entry name" value="Aldolase_TIM"/>
</dbReference>
<evidence type="ECO:0000256" key="8">
    <source>
        <dbReference type="ARBA" id="ARBA00023027"/>
    </source>
</evidence>
<feature type="domain" description="DUS-like FMN-binding" evidence="19">
    <location>
        <begin position="43"/>
        <end position="300"/>
    </location>
</feature>
<feature type="compositionally biased region" description="Basic and acidic residues" evidence="18">
    <location>
        <begin position="459"/>
        <end position="492"/>
    </location>
</feature>
<dbReference type="CDD" id="cd02801">
    <property type="entry name" value="DUS_like_FMN"/>
    <property type="match status" value="1"/>
</dbReference>
<protein>
    <recommendedName>
        <fullName evidence="10">tRNA-dihydrouridine(16/17) synthase [NAD(P)(+)]</fullName>
        <ecNumber evidence="10">1.3.1.88</ecNumber>
    </recommendedName>
</protein>
<evidence type="ECO:0000256" key="11">
    <source>
        <dbReference type="ARBA" id="ARBA00045934"/>
    </source>
</evidence>
<comment type="function">
    <text evidence="11">Catalyzes the synthesis of dihydrouridine, a modified base found in the D-loop of most tRNAs. Specifically modifies U47 in cytoplasmic tRNAs. Catalyzes the synthesis of dihydrouridine in some mRNAs, thereby affecting their translation.</text>
</comment>
<evidence type="ECO:0000256" key="6">
    <source>
        <dbReference type="ARBA" id="ARBA00022857"/>
    </source>
</evidence>
<comment type="catalytic activity">
    <reaction evidence="17">
        <text>5,6-dihydrouridine(17) in tRNA + NADP(+) = uridine(17) in tRNA + NADPH + H(+)</text>
        <dbReference type="Rhea" id="RHEA:53368"/>
        <dbReference type="Rhea" id="RHEA-COMP:13541"/>
        <dbReference type="Rhea" id="RHEA-COMP:13542"/>
        <dbReference type="ChEBI" id="CHEBI:15378"/>
        <dbReference type="ChEBI" id="CHEBI:57783"/>
        <dbReference type="ChEBI" id="CHEBI:58349"/>
        <dbReference type="ChEBI" id="CHEBI:65315"/>
        <dbReference type="ChEBI" id="CHEBI:74443"/>
        <dbReference type="EC" id="1.3.1.88"/>
    </reaction>
    <physiologicalReaction direction="right-to-left" evidence="17">
        <dbReference type="Rhea" id="RHEA:53370"/>
    </physiologicalReaction>
</comment>
<evidence type="ECO:0000256" key="16">
    <source>
        <dbReference type="ARBA" id="ARBA00049447"/>
    </source>
</evidence>
<dbReference type="PANTHER" id="PTHR11082">
    <property type="entry name" value="TRNA-DIHYDROURIDINE SYNTHASE"/>
    <property type="match status" value="1"/>
</dbReference>
<dbReference type="Proteomes" id="UP000254866">
    <property type="component" value="Unassembled WGS sequence"/>
</dbReference>
<dbReference type="PANTHER" id="PTHR11082:SF5">
    <property type="entry name" value="TRNA-DIHYDROURIDINE(16_17) SYNTHASE [NAD(P)(+)]-LIKE"/>
    <property type="match status" value="1"/>
</dbReference>
<evidence type="ECO:0000256" key="4">
    <source>
        <dbReference type="ARBA" id="ARBA00022664"/>
    </source>
</evidence>
<evidence type="ECO:0000256" key="3">
    <source>
        <dbReference type="ARBA" id="ARBA00022643"/>
    </source>
</evidence>
<dbReference type="GO" id="GO:0050660">
    <property type="term" value="F:flavin adenine dinucleotide binding"/>
    <property type="evidence" value="ECO:0007669"/>
    <property type="project" value="InterPro"/>
</dbReference>
<comment type="catalytic activity">
    <reaction evidence="13">
        <text>5,6-dihydrouridine(16) in tRNA + NADP(+) = uridine(16) in tRNA + NADPH + H(+)</text>
        <dbReference type="Rhea" id="RHEA:53376"/>
        <dbReference type="Rhea" id="RHEA-COMP:13543"/>
        <dbReference type="Rhea" id="RHEA-COMP:13544"/>
        <dbReference type="ChEBI" id="CHEBI:15378"/>
        <dbReference type="ChEBI" id="CHEBI:57783"/>
        <dbReference type="ChEBI" id="CHEBI:58349"/>
        <dbReference type="ChEBI" id="CHEBI:65315"/>
        <dbReference type="ChEBI" id="CHEBI:74443"/>
        <dbReference type="EC" id="1.3.1.88"/>
    </reaction>
    <physiologicalReaction direction="right-to-left" evidence="13">
        <dbReference type="Rhea" id="RHEA:53378"/>
    </physiologicalReaction>
</comment>
<comment type="catalytic activity">
    <reaction evidence="16">
        <text>a 5,6-dihydrouridine in mRNA + NADP(+) = a uridine in mRNA + NADPH + H(+)</text>
        <dbReference type="Rhea" id="RHEA:69855"/>
        <dbReference type="Rhea" id="RHEA-COMP:14658"/>
        <dbReference type="Rhea" id="RHEA-COMP:17789"/>
        <dbReference type="ChEBI" id="CHEBI:15378"/>
        <dbReference type="ChEBI" id="CHEBI:57783"/>
        <dbReference type="ChEBI" id="CHEBI:58349"/>
        <dbReference type="ChEBI" id="CHEBI:65315"/>
        <dbReference type="ChEBI" id="CHEBI:74443"/>
    </reaction>
    <physiologicalReaction direction="right-to-left" evidence="16">
        <dbReference type="Rhea" id="RHEA:69857"/>
    </physiologicalReaction>
</comment>
<feature type="region of interest" description="Disordered" evidence="18">
    <location>
        <begin position="525"/>
        <end position="570"/>
    </location>
</feature>
<evidence type="ECO:0000256" key="10">
    <source>
        <dbReference type="ARBA" id="ARBA00038890"/>
    </source>
</evidence>
<evidence type="ECO:0000256" key="13">
    <source>
        <dbReference type="ARBA" id="ARBA00047652"/>
    </source>
</evidence>